<evidence type="ECO:0000256" key="9">
    <source>
        <dbReference type="ARBA" id="ARBA00022792"/>
    </source>
</evidence>
<dbReference type="InterPro" id="IPR033034">
    <property type="entry name" value="NDUFB9"/>
</dbReference>
<keyword evidence="7" id="KW-0597">Phosphoprotein</keyword>
<evidence type="ECO:0000256" key="3">
    <source>
        <dbReference type="ARBA" id="ARBA00009508"/>
    </source>
</evidence>
<keyword evidence="9" id="KW-0999">Mitochondrion inner membrane</keyword>
<gene>
    <name evidence="17" type="ORF">MICPUN_59784</name>
</gene>
<evidence type="ECO:0000256" key="2">
    <source>
        <dbReference type="ARBA" id="ARBA00004443"/>
    </source>
</evidence>
<evidence type="ECO:0000256" key="4">
    <source>
        <dbReference type="ARBA" id="ARBA00011790"/>
    </source>
</evidence>
<dbReference type="STRING" id="296587.C1E9N5"/>
<evidence type="ECO:0000256" key="13">
    <source>
        <dbReference type="ARBA" id="ARBA00023136"/>
    </source>
</evidence>
<evidence type="ECO:0000256" key="12">
    <source>
        <dbReference type="ARBA" id="ARBA00023128"/>
    </source>
</evidence>
<dbReference type="GO" id="GO:0005743">
    <property type="term" value="C:mitochondrial inner membrane"/>
    <property type="evidence" value="ECO:0007669"/>
    <property type="project" value="UniProtKB-SubCell"/>
</dbReference>
<evidence type="ECO:0000313" key="17">
    <source>
        <dbReference type="EMBL" id="ACO65066.1"/>
    </source>
</evidence>
<organism evidence="17 18">
    <name type="scientific">Micromonas commoda (strain RCC299 / NOUM17 / CCMP2709)</name>
    <name type="common">Picoplanktonic green alga</name>
    <dbReference type="NCBI Taxonomy" id="296587"/>
    <lineage>
        <taxon>Eukaryota</taxon>
        <taxon>Viridiplantae</taxon>
        <taxon>Chlorophyta</taxon>
        <taxon>Mamiellophyceae</taxon>
        <taxon>Mamiellales</taxon>
        <taxon>Mamiellaceae</taxon>
        <taxon>Micromonas</taxon>
    </lineage>
</organism>
<dbReference type="eggNOG" id="KOG3466">
    <property type="taxonomic scope" value="Eukaryota"/>
</dbReference>
<sequence length="112" mass="12521">MSALSNHTRVTRLYRHSLKTMLSWAVQRDIFYTERDRIRAQFEANAGLNQPGQIAKAIAAGEAKLAEYSHPDPYTVPTAYGGSKYARNPPVPGEMEVVSDFGRESYVVPGKY</sequence>
<dbReference type="AlphaFoldDB" id="C1E9N5"/>
<evidence type="ECO:0000259" key="16">
    <source>
        <dbReference type="Pfam" id="PF05347"/>
    </source>
</evidence>
<comment type="function">
    <text evidence="1">Accessory subunit of the mitochondrial membrane respiratory chain NADH dehydrogenase (Complex I), that is believed to be not involved in catalysis. Complex I functions in the transfer of electrons from NADH to the respiratory chain. The immediate electron acceptor for the enzyme is believed to be ubiquinone.</text>
</comment>
<feature type="domain" description="Complex 1 LYR protein" evidence="16">
    <location>
        <begin position="9"/>
        <end position="66"/>
    </location>
</feature>
<comment type="similarity">
    <text evidence="3">Belongs to the complex I LYR family.</text>
</comment>
<dbReference type="InterPro" id="IPR008011">
    <property type="entry name" value="Complex1_LYR_dom"/>
</dbReference>
<dbReference type="PANTHER" id="PTHR12868">
    <property type="entry name" value="NADH-UBIQUINONE OXIDOREDUCTASE B22 SUBUNIT"/>
    <property type="match status" value="1"/>
</dbReference>
<proteinExistence type="inferred from homology"/>
<dbReference type="KEGG" id="mis:MICPUN_59784"/>
<evidence type="ECO:0000313" key="18">
    <source>
        <dbReference type="Proteomes" id="UP000002009"/>
    </source>
</evidence>
<keyword evidence="10" id="KW-0249">Electron transport</keyword>
<keyword evidence="6" id="KW-0813">Transport</keyword>
<comment type="subcellular location">
    <subcellularLocation>
        <location evidence="2">Mitochondrion inner membrane</location>
        <topology evidence="2">Peripheral membrane protein</topology>
        <orientation evidence="2">Matrix side</orientation>
    </subcellularLocation>
</comment>
<evidence type="ECO:0000256" key="11">
    <source>
        <dbReference type="ARBA" id="ARBA00022990"/>
    </source>
</evidence>
<dbReference type="Proteomes" id="UP000002009">
    <property type="component" value="Chromosome 7"/>
</dbReference>
<evidence type="ECO:0000256" key="5">
    <source>
        <dbReference type="ARBA" id="ARBA00018684"/>
    </source>
</evidence>
<dbReference type="CDD" id="cd20263">
    <property type="entry name" value="Complex1_LYR_NDUFB9_LYRM3"/>
    <property type="match status" value="1"/>
</dbReference>
<dbReference type="OrthoDB" id="13598at2759"/>
<evidence type="ECO:0000256" key="15">
    <source>
        <dbReference type="ARBA" id="ARBA00032528"/>
    </source>
</evidence>
<evidence type="ECO:0000256" key="8">
    <source>
        <dbReference type="ARBA" id="ARBA00022660"/>
    </source>
</evidence>
<dbReference type="OMA" id="KWERNAP"/>
<keyword evidence="12" id="KW-0496">Mitochondrion</keyword>
<dbReference type="GO" id="GO:0006120">
    <property type="term" value="P:mitochondrial electron transport, NADH to ubiquinone"/>
    <property type="evidence" value="ECO:0007669"/>
    <property type="project" value="InterPro"/>
</dbReference>
<name>C1E9N5_MICCC</name>
<dbReference type="RefSeq" id="XP_002503808.1">
    <property type="nucleotide sequence ID" value="XM_002503762.1"/>
</dbReference>
<keyword evidence="11" id="KW-0007">Acetylation</keyword>
<evidence type="ECO:0000256" key="1">
    <source>
        <dbReference type="ARBA" id="ARBA00002920"/>
    </source>
</evidence>
<dbReference type="FunCoup" id="C1E9N5">
    <property type="interactions" value="1592"/>
</dbReference>
<dbReference type="InterPro" id="IPR045292">
    <property type="entry name" value="Complex1_LYR_NDUFB9_LYRM3"/>
</dbReference>
<dbReference type="PANTHER" id="PTHR12868:SF0">
    <property type="entry name" value="NADH DEHYDROGENASE [UBIQUINONE] 1 BETA SUBCOMPLEX SUBUNIT 9"/>
    <property type="match status" value="1"/>
</dbReference>
<comment type="subunit">
    <text evidence="4">Mammalian complex I is composed of 45 different subunits.</text>
</comment>
<reference evidence="17 18" key="1">
    <citation type="journal article" date="2009" name="Science">
        <title>Green evolution and dynamic adaptations revealed by genomes of the marine picoeukaryotes Micromonas.</title>
        <authorList>
            <person name="Worden A.Z."/>
            <person name="Lee J.H."/>
            <person name="Mock T."/>
            <person name="Rouze P."/>
            <person name="Simmons M.P."/>
            <person name="Aerts A.L."/>
            <person name="Allen A.E."/>
            <person name="Cuvelier M.L."/>
            <person name="Derelle E."/>
            <person name="Everett M.V."/>
            <person name="Foulon E."/>
            <person name="Grimwood J."/>
            <person name="Gundlach H."/>
            <person name="Henrissat B."/>
            <person name="Napoli C."/>
            <person name="McDonald S.M."/>
            <person name="Parker M.S."/>
            <person name="Rombauts S."/>
            <person name="Salamov A."/>
            <person name="Von Dassow P."/>
            <person name="Badger J.H."/>
            <person name="Coutinho P.M."/>
            <person name="Demir E."/>
            <person name="Dubchak I."/>
            <person name="Gentemann C."/>
            <person name="Eikrem W."/>
            <person name="Gready J.E."/>
            <person name="John U."/>
            <person name="Lanier W."/>
            <person name="Lindquist E.A."/>
            <person name="Lucas S."/>
            <person name="Mayer K.F."/>
            <person name="Moreau H."/>
            <person name="Not F."/>
            <person name="Otillar R."/>
            <person name="Panaud O."/>
            <person name="Pangilinan J."/>
            <person name="Paulsen I."/>
            <person name="Piegu B."/>
            <person name="Poliakov A."/>
            <person name="Robbens S."/>
            <person name="Schmutz J."/>
            <person name="Toulza E."/>
            <person name="Wyss T."/>
            <person name="Zelensky A."/>
            <person name="Zhou K."/>
            <person name="Armbrust E.V."/>
            <person name="Bhattacharya D."/>
            <person name="Goodenough U.W."/>
            <person name="Van de Peer Y."/>
            <person name="Grigoriev I.V."/>
        </authorList>
    </citation>
    <scope>NUCLEOTIDE SEQUENCE [LARGE SCALE GENOMIC DNA]</scope>
    <source>
        <strain evidence="18">RCC299 / NOUM17</strain>
    </source>
</reference>
<evidence type="ECO:0000256" key="7">
    <source>
        <dbReference type="ARBA" id="ARBA00022553"/>
    </source>
</evidence>
<keyword evidence="18" id="KW-1185">Reference proteome</keyword>
<dbReference type="InParanoid" id="C1E9N5"/>
<dbReference type="Pfam" id="PF05347">
    <property type="entry name" value="Complex1_LYR"/>
    <property type="match status" value="1"/>
</dbReference>
<accession>C1E9N5</accession>
<evidence type="ECO:0000256" key="10">
    <source>
        <dbReference type="ARBA" id="ARBA00022982"/>
    </source>
</evidence>
<protein>
    <recommendedName>
        <fullName evidence="5">NADH dehydrogenase [ubiquinone] 1 beta subcomplex subunit 9</fullName>
    </recommendedName>
    <alternativeName>
        <fullName evidence="14">Complex I-B22</fullName>
    </alternativeName>
    <alternativeName>
        <fullName evidence="15">NADH-ubiquinone oxidoreductase B22 subunit</fullName>
    </alternativeName>
</protein>
<dbReference type="GeneID" id="8244743"/>
<evidence type="ECO:0000256" key="14">
    <source>
        <dbReference type="ARBA" id="ARBA00030192"/>
    </source>
</evidence>
<dbReference type="EMBL" id="CP001328">
    <property type="protein sequence ID" value="ACO65066.1"/>
    <property type="molecule type" value="Genomic_DNA"/>
</dbReference>
<keyword evidence="8" id="KW-0679">Respiratory chain</keyword>
<keyword evidence="13" id="KW-0472">Membrane</keyword>
<evidence type="ECO:0000256" key="6">
    <source>
        <dbReference type="ARBA" id="ARBA00022448"/>
    </source>
</evidence>